<dbReference type="AlphaFoldDB" id="A0A382BQS7"/>
<proteinExistence type="predicted"/>
<name>A0A382BQS7_9ZZZZ</name>
<protein>
    <recommendedName>
        <fullName evidence="1">N,N-dimethylformamidase beta subunit-like C-terminal domain-containing protein</fullName>
    </recommendedName>
</protein>
<feature type="domain" description="N,N-dimethylformamidase beta subunit-like C-terminal" evidence="1">
    <location>
        <begin position="166"/>
        <end position="221"/>
    </location>
</feature>
<evidence type="ECO:0000313" key="2">
    <source>
        <dbReference type="EMBL" id="SVB15497.1"/>
    </source>
</evidence>
<organism evidence="2">
    <name type="scientific">marine metagenome</name>
    <dbReference type="NCBI Taxonomy" id="408172"/>
    <lineage>
        <taxon>unclassified sequences</taxon>
        <taxon>metagenomes</taxon>
        <taxon>ecological metagenomes</taxon>
    </lineage>
</organism>
<sequence length="258" mass="29504">MLIGYVSDERYVALPDTLVEFIGELGSWETRSRASGAVYADVPPGPYEVILARQGYGSKRVRMNVIEGRPYQFRLLADGLLGYAWPRCVQSGERSEFRVHSHRAYKLELYRYGIDKEFVRTIGWYDEHGPRATVQITPDGDYTQTGGRWNHFGYTSPHHKQYQSAPERSGLYYFHASTAEGDFFSFPWVVAPAQPTAAIAVLANDMNWNAYNNFGGRSNYIHPDRFPPTPTVNARLELKRYTNPEHINYDTDDYAPLS</sequence>
<dbReference type="InterPro" id="IPR008969">
    <property type="entry name" value="CarboxyPept-like_regulatory"/>
</dbReference>
<gene>
    <name evidence="2" type="ORF">METZ01_LOCUS168351</name>
</gene>
<reference evidence="2" key="1">
    <citation type="submission" date="2018-05" db="EMBL/GenBank/DDBJ databases">
        <authorList>
            <person name="Lanie J.A."/>
            <person name="Ng W.-L."/>
            <person name="Kazmierczak K.M."/>
            <person name="Andrzejewski T.M."/>
            <person name="Davidsen T.M."/>
            <person name="Wayne K.J."/>
            <person name="Tettelin H."/>
            <person name="Glass J.I."/>
            <person name="Rusch D."/>
            <person name="Podicherti R."/>
            <person name="Tsui H.-C.T."/>
            <person name="Winkler M.E."/>
        </authorList>
    </citation>
    <scope>NUCLEOTIDE SEQUENCE</scope>
</reference>
<dbReference type="SUPFAM" id="SSF49464">
    <property type="entry name" value="Carboxypeptidase regulatory domain-like"/>
    <property type="match status" value="1"/>
</dbReference>
<accession>A0A382BQS7</accession>
<evidence type="ECO:0000259" key="1">
    <source>
        <dbReference type="Pfam" id="PF20254"/>
    </source>
</evidence>
<dbReference type="Pfam" id="PF20254">
    <property type="entry name" value="DMFA2_C"/>
    <property type="match status" value="1"/>
</dbReference>
<feature type="non-terminal residue" evidence="2">
    <location>
        <position position="258"/>
    </location>
</feature>
<dbReference type="InterPro" id="IPR046540">
    <property type="entry name" value="DMFA2_C"/>
</dbReference>
<dbReference type="EMBL" id="UINC01030691">
    <property type="protein sequence ID" value="SVB15497.1"/>
    <property type="molecule type" value="Genomic_DNA"/>
</dbReference>